<dbReference type="EMBL" id="VUJV01000006">
    <property type="protein sequence ID" value="KAA1417166.1"/>
    <property type="molecule type" value="Genomic_DNA"/>
</dbReference>
<dbReference type="InterPro" id="IPR036259">
    <property type="entry name" value="MFS_trans_sf"/>
</dbReference>
<dbReference type="AlphaFoldDB" id="A0A5B1L9U3"/>
<dbReference type="InterPro" id="IPR011701">
    <property type="entry name" value="MFS"/>
</dbReference>
<reference evidence="7 8" key="1">
    <citation type="submission" date="2019-09" db="EMBL/GenBank/DDBJ databases">
        <title>Nocardioides panacisoli sp. nov., isolated from the soil of a ginseng field.</title>
        <authorList>
            <person name="Cho C."/>
        </authorList>
    </citation>
    <scope>NUCLEOTIDE SEQUENCE [LARGE SCALE GENOMIC DNA]</scope>
    <source>
        <strain evidence="7 8">BN130099</strain>
    </source>
</reference>
<gene>
    <name evidence="7" type="ORF">F0U44_17880</name>
</gene>
<evidence type="ECO:0000313" key="8">
    <source>
        <dbReference type="Proteomes" id="UP000325003"/>
    </source>
</evidence>
<sequence>MVEWPGEAHRILGSARPPPGVRLRAHLGLAAGARRSRAPHPGAGARRWRHAEAGVGRRVGGAGAPGVRAVTADLQRRTVRVLVLTQAVGALGITIGIATASLLARDLSGSEALSGLAQTAQVLGAAVISFLLAAVMARRGRRIGLVIGYLLGASGGLLAVLAGVVGSMPLLLVGAVLLGAGSSANSAARFAATDLADDSNRARSLSLVVWATTIGAVLGPNLTGPAGAFADAVDIPELTGPFAIGAMGMVVAAVISFVMLRPDPLLVARERAGTVIVGRAAAGSSASRAWGAVQERPVLGFAIGGLALAHAAMISVMVMTPLHMEHGGAELEVIGLVISVHVLGMFAFSPLVGMLADRLGRPIVMGSGGLVLVAALLLCASSPQGMSWQVTAGLFLLGLGWSLAMVSASTMVSEHAPIEVRTDVQGTSDLVMGVTAASAGALAGLVVDLAGYPVLALVTLALAFGVAGAAARAHAMTQTEAATRRTS</sequence>
<proteinExistence type="predicted"/>
<feature type="transmembrane region" description="Helical" evidence="5">
    <location>
        <begin position="334"/>
        <end position="356"/>
    </location>
</feature>
<dbReference type="Gene3D" id="1.20.1250.20">
    <property type="entry name" value="MFS general substrate transporter like domains"/>
    <property type="match status" value="1"/>
</dbReference>
<feature type="transmembrane region" description="Helical" evidence="5">
    <location>
        <begin position="116"/>
        <end position="136"/>
    </location>
</feature>
<dbReference type="GO" id="GO:0022857">
    <property type="term" value="F:transmembrane transporter activity"/>
    <property type="evidence" value="ECO:0007669"/>
    <property type="project" value="InterPro"/>
</dbReference>
<feature type="transmembrane region" description="Helical" evidence="5">
    <location>
        <begin position="298"/>
        <end position="322"/>
    </location>
</feature>
<feature type="transmembrane region" description="Helical" evidence="5">
    <location>
        <begin position="242"/>
        <end position="260"/>
    </location>
</feature>
<accession>A0A5B1L9U3</accession>
<feature type="transmembrane region" description="Helical" evidence="5">
    <location>
        <begin position="430"/>
        <end position="447"/>
    </location>
</feature>
<dbReference type="GO" id="GO:0005886">
    <property type="term" value="C:plasma membrane"/>
    <property type="evidence" value="ECO:0007669"/>
    <property type="project" value="UniProtKB-SubCell"/>
</dbReference>
<dbReference type="PANTHER" id="PTHR23534">
    <property type="entry name" value="MFS PERMEASE"/>
    <property type="match status" value="1"/>
</dbReference>
<keyword evidence="2 5" id="KW-0812">Transmembrane</keyword>
<dbReference type="Pfam" id="PF07690">
    <property type="entry name" value="MFS_1"/>
    <property type="match status" value="1"/>
</dbReference>
<evidence type="ECO:0000256" key="5">
    <source>
        <dbReference type="SAM" id="Phobius"/>
    </source>
</evidence>
<feature type="domain" description="Major facilitator superfamily (MFS) profile" evidence="6">
    <location>
        <begin position="78"/>
        <end position="480"/>
    </location>
</feature>
<feature type="transmembrane region" description="Helical" evidence="5">
    <location>
        <begin position="81"/>
        <end position="104"/>
    </location>
</feature>
<dbReference type="InterPro" id="IPR020846">
    <property type="entry name" value="MFS_dom"/>
</dbReference>
<dbReference type="Proteomes" id="UP000325003">
    <property type="component" value="Unassembled WGS sequence"/>
</dbReference>
<comment type="subcellular location">
    <subcellularLocation>
        <location evidence="1">Cell membrane</location>
        <topology evidence="1">Multi-pass membrane protein</topology>
    </subcellularLocation>
</comment>
<dbReference type="PANTHER" id="PTHR23534:SF1">
    <property type="entry name" value="MAJOR FACILITATOR SUPERFAMILY PROTEIN"/>
    <property type="match status" value="1"/>
</dbReference>
<evidence type="ECO:0000256" key="2">
    <source>
        <dbReference type="ARBA" id="ARBA00022692"/>
    </source>
</evidence>
<evidence type="ECO:0000256" key="4">
    <source>
        <dbReference type="ARBA" id="ARBA00023136"/>
    </source>
</evidence>
<evidence type="ECO:0000256" key="1">
    <source>
        <dbReference type="ARBA" id="ARBA00004651"/>
    </source>
</evidence>
<dbReference type="PROSITE" id="PS50850">
    <property type="entry name" value="MFS"/>
    <property type="match status" value="1"/>
</dbReference>
<feature type="transmembrane region" description="Helical" evidence="5">
    <location>
        <begin position="453"/>
        <end position="475"/>
    </location>
</feature>
<evidence type="ECO:0000259" key="6">
    <source>
        <dbReference type="PROSITE" id="PS50850"/>
    </source>
</evidence>
<protein>
    <submittedName>
        <fullName evidence="7">MFS transporter</fullName>
    </submittedName>
</protein>
<keyword evidence="8" id="KW-1185">Reference proteome</keyword>
<reference evidence="7 8" key="2">
    <citation type="submission" date="2019-09" db="EMBL/GenBank/DDBJ databases">
        <authorList>
            <person name="Jin C."/>
        </authorList>
    </citation>
    <scope>NUCLEOTIDE SEQUENCE [LARGE SCALE GENOMIC DNA]</scope>
    <source>
        <strain evidence="7 8">BN130099</strain>
    </source>
</reference>
<feature type="transmembrane region" description="Helical" evidence="5">
    <location>
        <begin position="204"/>
        <end position="222"/>
    </location>
</feature>
<organism evidence="7 8">
    <name type="scientific">Nocardioides humilatus</name>
    <dbReference type="NCBI Taxonomy" id="2607660"/>
    <lineage>
        <taxon>Bacteria</taxon>
        <taxon>Bacillati</taxon>
        <taxon>Actinomycetota</taxon>
        <taxon>Actinomycetes</taxon>
        <taxon>Propionibacteriales</taxon>
        <taxon>Nocardioidaceae</taxon>
        <taxon>Nocardioides</taxon>
    </lineage>
</organism>
<feature type="transmembrane region" description="Helical" evidence="5">
    <location>
        <begin position="170"/>
        <end position="192"/>
    </location>
</feature>
<keyword evidence="3 5" id="KW-1133">Transmembrane helix</keyword>
<evidence type="ECO:0000256" key="3">
    <source>
        <dbReference type="ARBA" id="ARBA00022989"/>
    </source>
</evidence>
<feature type="transmembrane region" description="Helical" evidence="5">
    <location>
        <begin position="143"/>
        <end position="164"/>
    </location>
</feature>
<dbReference type="SUPFAM" id="SSF103473">
    <property type="entry name" value="MFS general substrate transporter"/>
    <property type="match status" value="1"/>
</dbReference>
<name>A0A5B1L9U3_9ACTN</name>
<comment type="caution">
    <text evidence="7">The sequence shown here is derived from an EMBL/GenBank/DDBJ whole genome shotgun (WGS) entry which is preliminary data.</text>
</comment>
<keyword evidence="4 5" id="KW-0472">Membrane</keyword>
<evidence type="ECO:0000313" key="7">
    <source>
        <dbReference type="EMBL" id="KAA1417166.1"/>
    </source>
</evidence>
<feature type="transmembrane region" description="Helical" evidence="5">
    <location>
        <begin position="389"/>
        <end position="409"/>
    </location>
</feature>
<feature type="transmembrane region" description="Helical" evidence="5">
    <location>
        <begin position="363"/>
        <end position="383"/>
    </location>
</feature>